<protein>
    <submittedName>
        <fullName evidence="8">SLC13 family permease</fullName>
    </submittedName>
</protein>
<feature type="transmembrane region" description="Helical" evidence="6">
    <location>
        <begin position="289"/>
        <end position="312"/>
    </location>
</feature>
<proteinExistence type="predicted"/>
<keyword evidence="5 6" id="KW-0472">Membrane</keyword>
<evidence type="ECO:0000313" key="8">
    <source>
        <dbReference type="EMBL" id="MDC4238831.1"/>
    </source>
</evidence>
<dbReference type="Pfam" id="PF03600">
    <property type="entry name" value="CitMHS"/>
    <property type="match status" value="1"/>
</dbReference>
<evidence type="ECO:0000256" key="6">
    <source>
        <dbReference type="SAM" id="Phobius"/>
    </source>
</evidence>
<feature type="transmembrane region" description="Helical" evidence="6">
    <location>
        <begin position="246"/>
        <end position="268"/>
    </location>
</feature>
<evidence type="ECO:0000313" key="9">
    <source>
        <dbReference type="Proteomes" id="UP001141183"/>
    </source>
</evidence>
<dbReference type="GO" id="GO:0055085">
    <property type="term" value="P:transmembrane transport"/>
    <property type="evidence" value="ECO:0007669"/>
    <property type="project" value="InterPro"/>
</dbReference>
<evidence type="ECO:0000256" key="3">
    <source>
        <dbReference type="ARBA" id="ARBA00022692"/>
    </source>
</evidence>
<dbReference type="PANTHER" id="PTHR43568">
    <property type="entry name" value="P PROTEIN"/>
    <property type="match status" value="1"/>
</dbReference>
<keyword evidence="4 6" id="KW-1133">Transmembrane helix</keyword>
<name>A0A9X3XIC5_9CLOT</name>
<feature type="transmembrane region" description="Helical" evidence="6">
    <location>
        <begin position="208"/>
        <end position="226"/>
    </location>
</feature>
<sequence length="379" mass="43010">MNSIFNPEKIKFTEKITVFIKKDILLVIALTLAIVSSFFSMPKLEYIDFKVLVLLFNLMLIVAAFKRLKVLDCFATSLLSKCTSHRSICFTLIFLTFFSSMIVTNDVALITFVPLTLVIGKKIKINPFKIIIFQTIAANLGSSLTPMGNPQNLFIYSFFKVSPLEFFKITIPLVVLSTLFLIAIIFKSKNKPYSFTVETIKISNLKEFAIYLILLLIILLSVFHVIDYKITFIFTISTVFFLNKKLFKLVDYSLLLTFICFFIFIGNISSMDYIKNIMETILSSSKSTYFSSIIVSQGISNVPATMLISGFTPYYKELLLGVNIGGLGTLIASLASVISYKLYIKEYPESSKYFLKSFTLYNLCGLLILVPLIYFINKI</sequence>
<dbReference type="InterPro" id="IPR051475">
    <property type="entry name" value="Diverse_Ion_Transporter"/>
</dbReference>
<dbReference type="EMBL" id="JAMRYU010000001">
    <property type="protein sequence ID" value="MDC4238831.1"/>
    <property type="molecule type" value="Genomic_DNA"/>
</dbReference>
<dbReference type="InterPro" id="IPR004680">
    <property type="entry name" value="Cit_transptr-like_dom"/>
</dbReference>
<evidence type="ECO:0000256" key="2">
    <source>
        <dbReference type="ARBA" id="ARBA00022448"/>
    </source>
</evidence>
<keyword evidence="9" id="KW-1185">Reference proteome</keyword>
<comment type="subcellular location">
    <subcellularLocation>
        <location evidence="1">Membrane</location>
        <topology evidence="1">Multi-pass membrane protein</topology>
    </subcellularLocation>
</comment>
<feature type="domain" description="Citrate transporter-like" evidence="7">
    <location>
        <begin position="21"/>
        <end position="308"/>
    </location>
</feature>
<evidence type="ECO:0000256" key="4">
    <source>
        <dbReference type="ARBA" id="ARBA00022989"/>
    </source>
</evidence>
<accession>A0A9X3XIC5</accession>
<organism evidence="8 9">
    <name type="scientific">Clostridium tertium</name>
    <dbReference type="NCBI Taxonomy" id="1559"/>
    <lineage>
        <taxon>Bacteria</taxon>
        <taxon>Bacillati</taxon>
        <taxon>Bacillota</taxon>
        <taxon>Clostridia</taxon>
        <taxon>Eubacteriales</taxon>
        <taxon>Clostridiaceae</taxon>
        <taxon>Clostridium</taxon>
    </lineage>
</organism>
<dbReference type="GO" id="GO:0016020">
    <property type="term" value="C:membrane"/>
    <property type="evidence" value="ECO:0007669"/>
    <property type="project" value="UniProtKB-SubCell"/>
</dbReference>
<keyword evidence="3 6" id="KW-0812">Transmembrane</keyword>
<feature type="transmembrane region" description="Helical" evidence="6">
    <location>
        <begin position="358"/>
        <end position="376"/>
    </location>
</feature>
<gene>
    <name evidence="8" type="ORF">NE398_01430</name>
</gene>
<comment type="caution">
    <text evidence="8">The sequence shown here is derived from an EMBL/GenBank/DDBJ whole genome shotgun (WGS) entry which is preliminary data.</text>
</comment>
<feature type="transmembrane region" description="Helical" evidence="6">
    <location>
        <begin position="88"/>
        <end position="113"/>
    </location>
</feature>
<feature type="transmembrane region" description="Helical" evidence="6">
    <location>
        <begin position="318"/>
        <end position="338"/>
    </location>
</feature>
<evidence type="ECO:0000259" key="7">
    <source>
        <dbReference type="Pfam" id="PF03600"/>
    </source>
</evidence>
<feature type="transmembrane region" description="Helical" evidence="6">
    <location>
        <begin position="47"/>
        <end position="68"/>
    </location>
</feature>
<feature type="transmembrane region" description="Helical" evidence="6">
    <location>
        <begin position="166"/>
        <end position="187"/>
    </location>
</feature>
<evidence type="ECO:0000256" key="5">
    <source>
        <dbReference type="ARBA" id="ARBA00023136"/>
    </source>
</evidence>
<evidence type="ECO:0000256" key="1">
    <source>
        <dbReference type="ARBA" id="ARBA00004141"/>
    </source>
</evidence>
<dbReference type="PANTHER" id="PTHR43568:SF1">
    <property type="entry name" value="P PROTEIN"/>
    <property type="match status" value="1"/>
</dbReference>
<dbReference type="Proteomes" id="UP001141183">
    <property type="component" value="Unassembled WGS sequence"/>
</dbReference>
<dbReference type="RefSeq" id="WP_272470000.1">
    <property type="nucleotide sequence ID" value="NZ_JAMRYU010000001.1"/>
</dbReference>
<dbReference type="AlphaFoldDB" id="A0A9X3XIC5"/>
<keyword evidence="2" id="KW-0813">Transport</keyword>
<feature type="transmembrane region" description="Helical" evidence="6">
    <location>
        <begin position="24"/>
        <end position="41"/>
    </location>
</feature>
<reference evidence="8" key="1">
    <citation type="submission" date="2022-05" db="EMBL/GenBank/DDBJ databases">
        <title>Draft genome sequence of Clostridium tertium strain CP3 isolated from Peru.</title>
        <authorList>
            <person name="Hurtado R."/>
            <person name="Lima L."/>
            <person name="Sousa T."/>
            <person name="Jaiswal A.K."/>
            <person name="Tiwari S."/>
            <person name="Maturrano L."/>
            <person name="Brenig B."/>
            <person name="Azevedo V."/>
        </authorList>
    </citation>
    <scope>NUCLEOTIDE SEQUENCE</scope>
    <source>
        <strain evidence="8">CP3</strain>
    </source>
</reference>